<keyword evidence="7" id="KW-0067">ATP-binding</keyword>
<keyword evidence="6 13" id="KW-0418">Kinase</keyword>
<evidence type="ECO:0000313" key="13">
    <source>
        <dbReference type="EMBL" id="KGN75043.1"/>
    </source>
</evidence>
<dbReference type="Proteomes" id="UP000030103">
    <property type="component" value="Unassembled WGS sequence"/>
</dbReference>
<organism evidence="13 14">
    <name type="scientific">Porphyromonas macacae</name>
    <dbReference type="NCBI Taxonomy" id="28115"/>
    <lineage>
        <taxon>Bacteria</taxon>
        <taxon>Pseudomonadati</taxon>
        <taxon>Bacteroidota</taxon>
        <taxon>Bacteroidia</taxon>
        <taxon>Bacteroidales</taxon>
        <taxon>Porphyromonadaceae</taxon>
        <taxon>Porphyromonas</taxon>
    </lineage>
</organism>
<keyword evidence="5" id="KW-0547">Nucleotide-binding</keyword>
<dbReference type="SUPFAM" id="SSF111331">
    <property type="entry name" value="NAD kinase/diacylglycerol kinase-like"/>
    <property type="match status" value="1"/>
</dbReference>
<dbReference type="GO" id="GO:0005886">
    <property type="term" value="C:plasma membrane"/>
    <property type="evidence" value="ECO:0007669"/>
    <property type="project" value="TreeGrafter"/>
</dbReference>
<evidence type="ECO:0000256" key="10">
    <source>
        <dbReference type="ARBA" id="ARBA00023209"/>
    </source>
</evidence>
<evidence type="ECO:0000256" key="2">
    <source>
        <dbReference type="ARBA" id="ARBA00022516"/>
    </source>
</evidence>
<dbReference type="NCBIfam" id="TIGR00147">
    <property type="entry name" value="YegS/Rv2252/BmrU family lipid kinase"/>
    <property type="match status" value="1"/>
</dbReference>
<keyword evidence="8" id="KW-0460">Magnesium</keyword>
<evidence type="ECO:0000256" key="9">
    <source>
        <dbReference type="ARBA" id="ARBA00023098"/>
    </source>
</evidence>
<keyword evidence="9" id="KW-0443">Lipid metabolism</keyword>
<dbReference type="InterPro" id="IPR005218">
    <property type="entry name" value="Diacylglycerol/lipid_kinase"/>
</dbReference>
<comment type="cofactor">
    <cofactor evidence="1">
        <name>Mg(2+)</name>
        <dbReference type="ChEBI" id="CHEBI:18420"/>
    </cofactor>
</comment>
<evidence type="ECO:0000259" key="12">
    <source>
        <dbReference type="PROSITE" id="PS50146"/>
    </source>
</evidence>
<evidence type="ECO:0000256" key="4">
    <source>
        <dbReference type="ARBA" id="ARBA00022723"/>
    </source>
</evidence>
<evidence type="ECO:0000256" key="6">
    <source>
        <dbReference type="ARBA" id="ARBA00022777"/>
    </source>
</evidence>
<dbReference type="AlphaFoldDB" id="A0A0A2E819"/>
<accession>A0A0A2E819</accession>
<dbReference type="Gene3D" id="2.60.200.40">
    <property type="match status" value="1"/>
</dbReference>
<dbReference type="PROSITE" id="PS50146">
    <property type="entry name" value="DAGK"/>
    <property type="match status" value="1"/>
</dbReference>
<dbReference type="GO" id="GO:0008654">
    <property type="term" value="P:phospholipid biosynthetic process"/>
    <property type="evidence" value="ECO:0007669"/>
    <property type="project" value="UniProtKB-KW"/>
</dbReference>
<evidence type="ECO:0000256" key="8">
    <source>
        <dbReference type="ARBA" id="ARBA00022842"/>
    </source>
</evidence>
<dbReference type="Gene3D" id="3.40.50.10330">
    <property type="entry name" value="Probable inorganic polyphosphate/atp-NAD kinase, domain 1"/>
    <property type="match status" value="1"/>
</dbReference>
<keyword evidence="4" id="KW-0479">Metal-binding</keyword>
<keyword evidence="3" id="KW-0808">Transferase</keyword>
<dbReference type="RefSeq" id="WP_036873386.1">
    <property type="nucleotide sequence ID" value="NZ_JASBZX010000010.1"/>
</dbReference>
<dbReference type="GO" id="GO:0046872">
    <property type="term" value="F:metal ion binding"/>
    <property type="evidence" value="ECO:0007669"/>
    <property type="project" value="UniProtKB-KW"/>
</dbReference>
<dbReference type="EMBL" id="JRFA01000009">
    <property type="protein sequence ID" value="KGN75043.1"/>
    <property type="molecule type" value="Genomic_DNA"/>
</dbReference>
<name>A0A0A2E819_9PORP</name>
<sequence length="305" mass="33404">MKNFVVAIINPISGTGSKNSVPGLLADAFQNTNTDVYITFSKEEGHATKLAQRAVEKGASMVIAVGGDGTVNEVAKALINTGIPLGIIPKGSGNGLARALNLPLNEQKAIDVIMCGNKRLIDCCKANERPFFCTCGMGFDAEVSEKFAEAPFRGPLSYVHAVLNKYINYNTTTYKIEFDGRKIEREAFLIAAANAPQYGNNAYIAPDASMSDGELDLVILKPFKDIEAAQILLQLFTKNLTKNSNMEAFKTRRVRIIREKAGVMHLDGDPVEMDKVIDIECIPDSIRVMVPRKKTSKKDKVEEKK</sequence>
<dbReference type="InterPro" id="IPR045540">
    <property type="entry name" value="YegS/DAGK_C"/>
</dbReference>
<proteinExistence type="predicted"/>
<keyword evidence="11" id="KW-1208">Phospholipid metabolism</keyword>
<dbReference type="OrthoDB" id="9786026at2"/>
<evidence type="ECO:0000256" key="7">
    <source>
        <dbReference type="ARBA" id="ARBA00022840"/>
    </source>
</evidence>
<evidence type="ECO:0000256" key="1">
    <source>
        <dbReference type="ARBA" id="ARBA00001946"/>
    </source>
</evidence>
<dbReference type="STRING" id="28115.HQ47_03830"/>
<dbReference type="GO" id="GO:0016301">
    <property type="term" value="F:kinase activity"/>
    <property type="evidence" value="ECO:0007669"/>
    <property type="project" value="UniProtKB-KW"/>
</dbReference>
<dbReference type="Pfam" id="PF00781">
    <property type="entry name" value="DAGK_cat"/>
    <property type="match status" value="1"/>
</dbReference>
<keyword evidence="2" id="KW-0444">Lipid biosynthesis</keyword>
<dbReference type="InterPro" id="IPR001206">
    <property type="entry name" value="Diacylglycerol_kinase_cat_dom"/>
</dbReference>
<evidence type="ECO:0000313" key="14">
    <source>
        <dbReference type="Proteomes" id="UP000030103"/>
    </source>
</evidence>
<keyword evidence="14" id="KW-1185">Reference proteome</keyword>
<dbReference type="SMART" id="SM00046">
    <property type="entry name" value="DAGKc"/>
    <property type="match status" value="1"/>
</dbReference>
<feature type="domain" description="DAGKc" evidence="12">
    <location>
        <begin position="1"/>
        <end position="130"/>
    </location>
</feature>
<dbReference type="InterPro" id="IPR017438">
    <property type="entry name" value="ATP-NAD_kinase_N"/>
</dbReference>
<keyword evidence="10" id="KW-0594">Phospholipid biosynthesis</keyword>
<dbReference type="PANTHER" id="PTHR12358:SF106">
    <property type="entry name" value="LIPID KINASE YEGS"/>
    <property type="match status" value="1"/>
</dbReference>
<evidence type="ECO:0000256" key="3">
    <source>
        <dbReference type="ARBA" id="ARBA00022679"/>
    </source>
</evidence>
<comment type="caution">
    <text evidence="13">The sequence shown here is derived from an EMBL/GenBank/DDBJ whole genome shotgun (WGS) entry which is preliminary data.</text>
</comment>
<reference evidence="13 14" key="1">
    <citation type="submission" date="2014-09" db="EMBL/GenBank/DDBJ databases">
        <title>Draft Genome Sequence of Porphyromonas macacae COT-192_OH2859.</title>
        <authorList>
            <person name="Wallis C."/>
            <person name="Deusch O."/>
            <person name="O'Flynn C."/>
            <person name="Davis I."/>
            <person name="Horsfall A."/>
            <person name="Kirkwood N."/>
            <person name="Harris S."/>
            <person name="Eisen J.A."/>
            <person name="Coil D.A."/>
            <person name="Darling A.E."/>
            <person name="Jospin G."/>
            <person name="Alexiev A."/>
        </authorList>
    </citation>
    <scope>NUCLEOTIDE SEQUENCE [LARGE SCALE GENOMIC DNA]</scope>
    <source>
        <strain evidence="14">COT-192 OH2859</strain>
    </source>
</reference>
<dbReference type="Pfam" id="PF19279">
    <property type="entry name" value="YegS_C"/>
    <property type="match status" value="1"/>
</dbReference>
<dbReference type="InterPro" id="IPR016064">
    <property type="entry name" value="NAD/diacylglycerol_kinase_sf"/>
</dbReference>
<protein>
    <submittedName>
        <fullName evidence="13">Lipid kinase</fullName>
    </submittedName>
</protein>
<gene>
    <name evidence="13" type="ORF">HQ47_03830</name>
</gene>
<dbReference type="InterPro" id="IPR050187">
    <property type="entry name" value="Lipid_Phosphate_FormReg"/>
</dbReference>
<dbReference type="PANTHER" id="PTHR12358">
    <property type="entry name" value="SPHINGOSINE KINASE"/>
    <property type="match status" value="1"/>
</dbReference>
<evidence type="ECO:0000256" key="11">
    <source>
        <dbReference type="ARBA" id="ARBA00023264"/>
    </source>
</evidence>
<evidence type="ECO:0000256" key="5">
    <source>
        <dbReference type="ARBA" id="ARBA00022741"/>
    </source>
</evidence>
<dbReference type="GO" id="GO:0005524">
    <property type="term" value="F:ATP binding"/>
    <property type="evidence" value="ECO:0007669"/>
    <property type="project" value="UniProtKB-KW"/>
</dbReference>